<dbReference type="SMART" id="SM00389">
    <property type="entry name" value="HOX"/>
    <property type="match status" value="1"/>
</dbReference>
<evidence type="ECO:0000313" key="12">
    <source>
        <dbReference type="Ensembl" id="ENSSFOP00015055214.1"/>
    </source>
</evidence>
<dbReference type="InterPro" id="IPR003654">
    <property type="entry name" value="OAR_dom"/>
</dbReference>
<dbReference type="Gene3D" id="1.10.10.60">
    <property type="entry name" value="Homeodomain-like"/>
    <property type="match status" value="1"/>
</dbReference>
<keyword evidence="6 7" id="KW-0539">Nucleus</keyword>
<comment type="subcellular location">
    <subcellularLocation>
        <location evidence="1 7 8">Nucleus</location>
    </subcellularLocation>
</comment>
<dbReference type="PROSITE" id="PS50071">
    <property type="entry name" value="HOMEOBOX_2"/>
    <property type="match status" value="1"/>
</dbReference>
<dbReference type="CDD" id="cd00086">
    <property type="entry name" value="homeodomain"/>
    <property type="match status" value="1"/>
</dbReference>
<dbReference type="OrthoDB" id="6159439at2759"/>
<dbReference type="Proteomes" id="UP000694397">
    <property type="component" value="Chromosome 17"/>
</dbReference>
<evidence type="ECO:0000256" key="5">
    <source>
        <dbReference type="ARBA" id="ARBA00023155"/>
    </source>
</evidence>
<evidence type="ECO:0000256" key="6">
    <source>
        <dbReference type="ARBA" id="ARBA00023242"/>
    </source>
</evidence>
<dbReference type="PANTHER" id="PTHR46385:SF3">
    <property type="entry name" value="PAIRED MESODERM HOMEOBOX PROTEIN 2"/>
    <property type="match status" value="1"/>
</dbReference>
<keyword evidence="5 7" id="KW-0371">Homeobox</keyword>
<evidence type="ECO:0000259" key="10">
    <source>
        <dbReference type="PROSITE" id="PS50071"/>
    </source>
</evidence>
<evidence type="ECO:0000259" key="11">
    <source>
        <dbReference type="PROSITE" id="PS50803"/>
    </source>
</evidence>
<evidence type="ECO:0000256" key="4">
    <source>
        <dbReference type="ARBA" id="ARBA00023125"/>
    </source>
</evidence>
<dbReference type="PROSITE" id="PS00027">
    <property type="entry name" value="HOMEOBOX_1"/>
    <property type="match status" value="1"/>
</dbReference>
<dbReference type="PROSITE" id="PS50803">
    <property type="entry name" value="OAR"/>
    <property type="match status" value="1"/>
</dbReference>
<accession>A0A8C9TMS5</accession>
<dbReference type="FunFam" id="1.10.10.60:FF:000066">
    <property type="entry name" value="Paired mesoderm homeobox protein 1"/>
    <property type="match status" value="1"/>
</dbReference>
<dbReference type="Pfam" id="PF00046">
    <property type="entry name" value="Homeodomain"/>
    <property type="match status" value="1"/>
</dbReference>
<dbReference type="InterPro" id="IPR001356">
    <property type="entry name" value="HD"/>
</dbReference>
<dbReference type="Ensembl" id="ENSSFOT00015045286.1">
    <property type="protein sequence ID" value="ENSSFOP00015055214.1"/>
    <property type="gene ID" value="ENSSFOG00015024987.1"/>
</dbReference>
<protein>
    <submittedName>
        <fullName evidence="12">Paired related homeobox 2</fullName>
    </submittedName>
</protein>
<feature type="DNA-binding region" description="Homeobox" evidence="7">
    <location>
        <begin position="96"/>
        <end position="155"/>
    </location>
</feature>
<evidence type="ECO:0000313" key="13">
    <source>
        <dbReference type="Proteomes" id="UP000694397"/>
    </source>
</evidence>
<dbReference type="GeneTree" id="ENSGT00940000161643"/>
<dbReference type="GO" id="GO:0000978">
    <property type="term" value="F:RNA polymerase II cis-regulatory region sequence-specific DNA binding"/>
    <property type="evidence" value="ECO:0007669"/>
    <property type="project" value="TreeGrafter"/>
</dbReference>
<evidence type="ECO:0000256" key="2">
    <source>
        <dbReference type="ARBA" id="ARBA00005733"/>
    </source>
</evidence>
<reference evidence="12 13" key="1">
    <citation type="submission" date="2019-04" db="EMBL/GenBank/DDBJ databases">
        <authorList>
            <consortium name="Wellcome Sanger Institute Data Sharing"/>
        </authorList>
    </citation>
    <scope>NUCLEOTIDE SEQUENCE [LARGE SCALE GENOMIC DNA]</scope>
</reference>
<evidence type="ECO:0000256" key="1">
    <source>
        <dbReference type="ARBA" id="ARBA00004123"/>
    </source>
</evidence>
<dbReference type="InterPro" id="IPR017970">
    <property type="entry name" value="Homeobox_CS"/>
</dbReference>
<name>A0A8C9TMS5_SCLFO</name>
<gene>
    <name evidence="12" type="primary">PRRX2</name>
</gene>
<feature type="compositionally biased region" description="Polar residues" evidence="9">
    <location>
        <begin position="63"/>
        <end position="88"/>
    </location>
</feature>
<feature type="domain" description="OAR" evidence="11">
    <location>
        <begin position="222"/>
        <end position="235"/>
    </location>
</feature>
<dbReference type="KEGG" id="sfm:108938381"/>
<sequence>MDSGYLLESHLVQNAASRMESLDGAQSRKNFSVNHLLDLEEVSAMKSMAGPVEGLKEAGKQGLQEQSGVSSGSEAAPQDTDSLSSGTGQAKKKKKQRRSRTTFNSSQLQALERVFERTHYPDAFVREDLARRVNLSEARVQVWFQNRRAKFRRNERAILASRSSSLLKPYSQDAIIEQPIAPRPAPVSADYMSWSSSTSYSTVPTCGSSKTPVVRQGVDMANSIASLRLKAKEYSLHQSQVPTAN</sequence>
<proteinExistence type="inferred from homology"/>
<feature type="compositionally biased region" description="Basic residues" evidence="9">
    <location>
        <begin position="90"/>
        <end position="100"/>
    </location>
</feature>
<keyword evidence="13" id="KW-1185">Reference proteome</keyword>
<dbReference type="GO" id="GO:0005634">
    <property type="term" value="C:nucleus"/>
    <property type="evidence" value="ECO:0007669"/>
    <property type="project" value="UniProtKB-SubCell"/>
</dbReference>
<evidence type="ECO:0000256" key="3">
    <source>
        <dbReference type="ARBA" id="ARBA00022473"/>
    </source>
</evidence>
<dbReference type="InterPro" id="IPR043378">
    <property type="entry name" value="PRRX1/2"/>
</dbReference>
<feature type="domain" description="Homeobox" evidence="10">
    <location>
        <begin position="94"/>
        <end position="154"/>
    </location>
</feature>
<organism evidence="12 13">
    <name type="scientific">Scleropages formosus</name>
    <name type="common">Asian bonytongue</name>
    <name type="synonym">Osteoglossum formosum</name>
    <dbReference type="NCBI Taxonomy" id="113540"/>
    <lineage>
        <taxon>Eukaryota</taxon>
        <taxon>Metazoa</taxon>
        <taxon>Chordata</taxon>
        <taxon>Craniata</taxon>
        <taxon>Vertebrata</taxon>
        <taxon>Euteleostomi</taxon>
        <taxon>Actinopterygii</taxon>
        <taxon>Neopterygii</taxon>
        <taxon>Teleostei</taxon>
        <taxon>Osteoglossocephala</taxon>
        <taxon>Osteoglossomorpha</taxon>
        <taxon>Osteoglossiformes</taxon>
        <taxon>Osteoglossidae</taxon>
        <taxon>Scleropages</taxon>
    </lineage>
</organism>
<comment type="similarity">
    <text evidence="2">Belongs to the paired homeobox family.</text>
</comment>
<keyword evidence="4 7" id="KW-0238">DNA-binding</keyword>
<feature type="region of interest" description="Disordered" evidence="9">
    <location>
        <begin position="56"/>
        <end position="105"/>
    </location>
</feature>
<dbReference type="Pfam" id="PF03826">
    <property type="entry name" value="OAR"/>
    <property type="match status" value="1"/>
</dbReference>
<reference evidence="12" key="2">
    <citation type="submission" date="2025-08" db="UniProtKB">
        <authorList>
            <consortium name="Ensembl"/>
        </authorList>
    </citation>
    <scope>IDENTIFICATION</scope>
</reference>
<dbReference type="InterPro" id="IPR009057">
    <property type="entry name" value="Homeodomain-like_sf"/>
</dbReference>
<reference evidence="12" key="3">
    <citation type="submission" date="2025-09" db="UniProtKB">
        <authorList>
            <consortium name="Ensembl"/>
        </authorList>
    </citation>
    <scope>IDENTIFICATION</scope>
</reference>
<keyword evidence="3" id="KW-0217">Developmental protein</keyword>
<evidence type="ECO:0000256" key="7">
    <source>
        <dbReference type="PROSITE-ProRule" id="PRU00108"/>
    </source>
</evidence>
<dbReference type="GO" id="GO:0000981">
    <property type="term" value="F:DNA-binding transcription factor activity, RNA polymerase II-specific"/>
    <property type="evidence" value="ECO:0007669"/>
    <property type="project" value="InterPro"/>
</dbReference>
<dbReference type="AlphaFoldDB" id="A0A8C9TMS5"/>
<dbReference type="SUPFAM" id="SSF46689">
    <property type="entry name" value="Homeodomain-like"/>
    <property type="match status" value="1"/>
</dbReference>
<evidence type="ECO:0000256" key="8">
    <source>
        <dbReference type="RuleBase" id="RU000682"/>
    </source>
</evidence>
<evidence type="ECO:0000256" key="9">
    <source>
        <dbReference type="SAM" id="MobiDB-lite"/>
    </source>
</evidence>
<dbReference type="PANTHER" id="PTHR46385">
    <property type="entry name" value="PAIRED MESODERM HOMEOBOX PROTEIN 1-RELATED"/>
    <property type="match status" value="1"/>
</dbReference>